<evidence type="ECO:0000313" key="4">
    <source>
        <dbReference type="WBParaSite" id="ACAC_0000960401-mRNA-1"/>
    </source>
</evidence>
<dbReference type="Proteomes" id="UP000035642">
    <property type="component" value="Unassembled WGS sequence"/>
</dbReference>
<feature type="region of interest" description="Disordered" evidence="2">
    <location>
        <begin position="1"/>
        <end position="43"/>
    </location>
</feature>
<name>A0A0K0DF80_ANGCA</name>
<feature type="coiled-coil region" evidence="1">
    <location>
        <begin position="1094"/>
        <end position="1134"/>
    </location>
</feature>
<accession>A0A0K0DF80</accession>
<protein>
    <submittedName>
        <fullName evidence="4">DUF1421 domain-containing protein</fullName>
    </submittedName>
</protein>
<keyword evidence="3" id="KW-1185">Reference proteome</keyword>
<feature type="region of interest" description="Disordered" evidence="2">
    <location>
        <begin position="648"/>
        <end position="669"/>
    </location>
</feature>
<dbReference type="STRING" id="6313.A0A0K0DF80"/>
<evidence type="ECO:0000313" key="3">
    <source>
        <dbReference type="Proteomes" id="UP000035642"/>
    </source>
</evidence>
<reference evidence="3" key="1">
    <citation type="submission" date="2012-09" db="EMBL/GenBank/DDBJ databases">
        <authorList>
            <person name="Martin A.A."/>
        </authorList>
    </citation>
    <scope>NUCLEOTIDE SEQUENCE</scope>
</reference>
<sequence length="1174" mass="135617">MHGSRSNSSQDSRQSSSTHCDPDKPSTSYYIPPEDSYLDAPVEQPTFLKSSTYGQISYEVDVTNNTSFNYACTPRHTLESQKMPSLPKYLEDTSYSGHGMLDATPEYHLANAPASVPPNFSYLSDLQESDDLLNVQSPRDDARFSTPEYTPDSLPMSAAMSSEAYYIPSPTCASESSTITFSDSEQTAVIIGQNAKRASRKDAESIRYESPKNCDSNWSMKAFHLSSEEMDSADDVELTNSTHSDDDTQLETDESEGRVSIVDRLFAMLQREEKECSKLVADGFRDEASQKRNYQITETTPTNALADPSPCRFQQTQYTPQVAQFRTVAQDQNAQNIGMPHSSQLYNVPTEYVSDSFHTHTTENPAFLSSAAVPTLPQYPPRYPPQYPIHQYPQQHDHIPSMERNPIAPALYSQAPTYNVSSVPLQQQDPTHQYIQPVISETINQFPVRNYPAMPFFYPPNPWNISSYEQPAMFGPPQFVPQTLEQESLPYREPEENTNVEPVEYEEASRESFSTDWESETDNERETDVDVFDSISCRQSVDQEEINEFQEEPHLKGPPFEQKGPTQTKEIGPVPSPPPPSPENAGNRTHLEGMDRNSIIEQLRHEMDRLEDISLHDIADYDRQEELKELCEKMNSRFQRFYPHLNLRNDDDESDKNASDEGIIEDGDPEDGYVMRNSIQLTIKYLALWYPEKKEREQMIPWNIMRKVKPIRLCFLDNRIGHGEFENFNIGEFVSITGHMMFAYGDGPEALDETRLFVLDIEQNRIRHMLYRVMVDQGRYRGQHYIENRMGGNEKGATEVVFLRKMTPHIYNALKVSYEDQLEFLCEERRIQDCDPDLANIKMFLKHRNRHLSDEHKELLNYARRVSYCSRTGRLSAFRSHRFHEFLGFPDLQTDLIYVLDFIAREIVMEVTYHAAIVRQQERQAISTTNRGFLHQPTSKAKLAAESMELRHYEDALRKMIGWRKNEYLGIQTETVDGILKTTYTGDILFGDDEREIMLSYGKNPRKWESDNDYNKREATERREFEDLRPMPRRTVCFTSAELFEEHKKVLRGEYWDSCPEDLTKEAFVLANTYAAARRAQVTIPQPNIPQKWKEQKEKNIKENNERLDKLRTAKRESDQFNRLTEQLVQLMEKNTIHDSVRIQNDPGNDGSDLRSAMKAIHAAVRRHRNFSIG</sequence>
<dbReference type="AlphaFoldDB" id="A0A0K0DF80"/>
<feature type="region of interest" description="Disordered" evidence="2">
    <location>
        <begin position="490"/>
        <end position="532"/>
    </location>
</feature>
<dbReference type="WBParaSite" id="ACAC_0000960401-mRNA-1">
    <property type="protein sequence ID" value="ACAC_0000960401-mRNA-1"/>
    <property type="gene ID" value="ACAC_0000960401"/>
</dbReference>
<evidence type="ECO:0000256" key="2">
    <source>
        <dbReference type="SAM" id="MobiDB-lite"/>
    </source>
</evidence>
<organism evidence="3 4">
    <name type="scientific">Angiostrongylus cantonensis</name>
    <name type="common">Rat lungworm</name>
    <dbReference type="NCBI Taxonomy" id="6313"/>
    <lineage>
        <taxon>Eukaryota</taxon>
        <taxon>Metazoa</taxon>
        <taxon>Ecdysozoa</taxon>
        <taxon>Nematoda</taxon>
        <taxon>Chromadorea</taxon>
        <taxon>Rhabditida</taxon>
        <taxon>Rhabditina</taxon>
        <taxon>Rhabditomorpha</taxon>
        <taxon>Strongyloidea</taxon>
        <taxon>Metastrongylidae</taxon>
        <taxon>Angiostrongylus</taxon>
    </lineage>
</organism>
<feature type="compositionally biased region" description="Low complexity" evidence="2">
    <location>
        <begin position="1"/>
        <end position="17"/>
    </location>
</feature>
<keyword evidence="1" id="KW-0175">Coiled coil</keyword>
<evidence type="ECO:0000256" key="1">
    <source>
        <dbReference type="SAM" id="Coils"/>
    </source>
</evidence>
<proteinExistence type="predicted"/>
<reference evidence="4" key="2">
    <citation type="submission" date="2017-02" db="UniProtKB">
        <authorList>
            <consortium name="WormBaseParasite"/>
        </authorList>
    </citation>
    <scope>IDENTIFICATION</scope>
</reference>
<feature type="region of interest" description="Disordered" evidence="2">
    <location>
        <begin position="549"/>
        <end position="590"/>
    </location>
</feature>
<feature type="region of interest" description="Disordered" evidence="2">
    <location>
        <begin position="229"/>
        <end position="256"/>
    </location>
</feature>